<comment type="caution">
    <text evidence="1">The sequence shown here is derived from an EMBL/GenBank/DDBJ whole genome shotgun (WGS) entry which is preliminary data.</text>
</comment>
<keyword evidence="2" id="KW-1185">Reference proteome</keyword>
<organism evidence="1 2">
    <name type="scientific">Aquimarina rubra</name>
    <dbReference type="NCBI Taxonomy" id="1920033"/>
    <lineage>
        <taxon>Bacteria</taxon>
        <taxon>Pseudomonadati</taxon>
        <taxon>Bacteroidota</taxon>
        <taxon>Flavobacteriia</taxon>
        <taxon>Flavobacteriales</taxon>
        <taxon>Flavobacteriaceae</taxon>
        <taxon>Aquimarina</taxon>
    </lineage>
</organism>
<accession>A0ABW5LJ76</accession>
<dbReference type="InterPro" id="IPR012547">
    <property type="entry name" value="PDDEXK_9"/>
</dbReference>
<gene>
    <name evidence="1" type="ORF">ACFSR1_18065</name>
</gene>
<dbReference type="Proteomes" id="UP001597319">
    <property type="component" value="Unassembled WGS sequence"/>
</dbReference>
<proteinExistence type="predicted"/>
<protein>
    <submittedName>
        <fullName evidence="1">PD-(D/E)XK nuclease domain-containing protein</fullName>
    </submittedName>
</protein>
<reference evidence="2" key="1">
    <citation type="journal article" date="2019" name="Int. J. Syst. Evol. Microbiol.">
        <title>The Global Catalogue of Microorganisms (GCM) 10K type strain sequencing project: providing services to taxonomists for standard genome sequencing and annotation.</title>
        <authorList>
            <consortium name="The Broad Institute Genomics Platform"/>
            <consortium name="The Broad Institute Genome Sequencing Center for Infectious Disease"/>
            <person name="Wu L."/>
            <person name="Ma J."/>
        </authorList>
    </citation>
    <scope>NUCLEOTIDE SEQUENCE [LARGE SCALE GENOMIC DNA]</scope>
    <source>
        <strain evidence="2">KCTC 52274</strain>
    </source>
</reference>
<name>A0ABW5LJ76_9FLAO</name>
<dbReference type="Pfam" id="PF08011">
    <property type="entry name" value="PDDEXK_9"/>
    <property type="match status" value="1"/>
</dbReference>
<evidence type="ECO:0000313" key="2">
    <source>
        <dbReference type="Proteomes" id="UP001597319"/>
    </source>
</evidence>
<evidence type="ECO:0000313" key="1">
    <source>
        <dbReference type="EMBL" id="MFD2564594.1"/>
    </source>
</evidence>
<sequence length="424" mass="50143">MMNKQKNTILINSLNVRLRRIKLLGDLLKTSNDKINVLNFYKEVSFFYHYLWENPETRSILGKLFNFHHDLDKNSDFINFKNNSKNIIKSIVDTLLSESKSKLANLPVKNFRGTNEISAIQCLNKLRNEEFLGNSSLKSTFDDVFISLRDIIGKIEPNLNSQLHQKLNSFCSNLTEIDFYLTYKYEYHYGDSMRKLKDIYEIFCPNYRNTSATDYLGYNILFENKFLNSQNKVFETINDCDKILTHIQDKLETTESIEMVLQRFANYMTLYYDFEIKNKSKAEKHFQRRFEEFVFLSGYYPISEAQINNGRIDNLILTEKNSFLCELKQLNLGSTKSTDESFLRKIQSAKIQSQVYQERLVEINSFSKYVYIIIFTDRRTKIINKSNVIVKDDINFVFKFIHIHKETPSTIHSEIKIDLIDLFK</sequence>
<dbReference type="EMBL" id="JBHULE010000019">
    <property type="protein sequence ID" value="MFD2564594.1"/>
    <property type="molecule type" value="Genomic_DNA"/>
</dbReference>